<dbReference type="InterPro" id="IPR011989">
    <property type="entry name" value="ARM-like"/>
</dbReference>
<dbReference type="InterPro" id="IPR000225">
    <property type="entry name" value="Armadillo"/>
</dbReference>
<dbReference type="EMBL" id="LGTZ01000125">
    <property type="protein sequence ID" value="OJD27223.1"/>
    <property type="molecule type" value="Genomic_DNA"/>
</dbReference>
<evidence type="ECO:0000256" key="1">
    <source>
        <dbReference type="PROSITE-ProRule" id="PRU00259"/>
    </source>
</evidence>
<evidence type="ECO:0000313" key="2">
    <source>
        <dbReference type="EMBL" id="OJD27223.1"/>
    </source>
</evidence>
<dbReference type="OrthoDB" id="427518at2759"/>
<feature type="repeat" description="ARM" evidence="1">
    <location>
        <begin position="217"/>
        <end position="244"/>
    </location>
</feature>
<organism evidence="2 3">
    <name type="scientific">Blastomyces percursus</name>
    <dbReference type="NCBI Taxonomy" id="1658174"/>
    <lineage>
        <taxon>Eukaryota</taxon>
        <taxon>Fungi</taxon>
        <taxon>Dikarya</taxon>
        <taxon>Ascomycota</taxon>
        <taxon>Pezizomycotina</taxon>
        <taxon>Eurotiomycetes</taxon>
        <taxon>Eurotiomycetidae</taxon>
        <taxon>Onygenales</taxon>
        <taxon>Ajellomycetaceae</taxon>
        <taxon>Blastomyces</taxon>
    </lineage>
</organism>
<dbReference type="VEuPathDB" id="FungiDB:ACJ73_01388"/>
<sequence>MPAEATASDSRGSYTQASAEKHAIVIAEIWKNDNDRYAVLTPYITHYDRLKAEGLLATISARRYREVSRALQAAPVDDWTTAFHQWLAAFRTEATKNGKESGTSAPTFDEFTREHNRNQPSPVQAAVLDTIDELSAAAPLFGQGDCGVLRTLSIRSFLLPLQYRSFPYIILPPITRDRSYPNPYVNKQELMSDTPADSDVQSSSVYALQYQTNLPEAALQALIHLLTSKNADSNVQSSAAHALKAKTNLPEDRLQILRQLLENADWDMRADVENILDKNPRSYSIIFSSYNIYIFAALYWGWVRKGIHQQFSCYAQNGKLFIEMPDSRIEVILQQKEEVLQAFHAGALAMEALTHFHTPCCGKPFTSPELAVCYVLSLVRRSVGEVVSESIFEANFACP</sequence>
<dbReference type="SUPFAM" id="SSF48371">
    <property type="entry name" value="ARM repeat"/>
    <property type="match status" value="1"/>
</dbReference>
<dbReference type="PROSITE" id="PS50176">
    <property type="entry name" value="ARM_REPEAT"/>
    <property type="match status" value="1"/>
</dbReference>
<dbReference type="AlphaFoldDB" id="A0A1J9RF67"/>
<name>A0A1J9RF67_9EURO</name>
<reference evidence="2 3" key="1">
    <citation type="submission" date="2015-08" db="EMBL/GenBank/DDBJ databases">
        <title>Emmonsia species relationships and genome sequence.</title>
        <authorList>
            <person name="Cuomo C.A."/>
            <person name="Schwartz I.S."/>
            <person name="Kenyon C."/>
            <person name="De Hoog G.S."/>
            <person name="Govender N.P."/>
            <person name="Botha A."/>
            <person name="Moreno L."/>
            <person name="De Vries M."/>
            <person name="Munoz J.F."/>
            <person name="Stielow J.B."/>
        </authorList>
    </citation>
    <scope>NUCLEOTIDE SEQUENCE [LARGE SCALE GENOMIC DNA]</scope>
    <source>
        <strain evidence="2 3">EI222</strain>
    </source>
</reference>
<protein>
    <submittedName>
        <fullName evidence="2">Uncharacterized protein</fullName>
    </submittedName>
</protein>
<dbReference type="Proteomes" id="UP000242791">
    <property type="component" value="Unassembled WGS sequence"/>
</dbReference>
<comment type="caution">
    <text evidence="2">The sequence shown here is derived from an EMBL/GenBank/DDBJ whole genome shotgun (WGS) entry which is preliminary data.</text>
</comment>
<dbReference type="InterPro" id="IPR016024">
    <property type="entry name" value="ARM-type_fold"/>
</dbReference>
<dbReference type="Gene3D" id="1.25.10.10">
    <property type="entry name" value="Leucine-rich Repeat Variant"/>
    <property type="match status" value="1"/>
</dbReference>
<keyword evidence="3" id="KW-1185">Reference proteome</keyword>
<accession>A0A1J9RF67</accession>
<evidence type="ECO:0000313" key="3">
    <source>
        <dbReference type="Proteomes" id="UP000242791"/>
    </source>
</evidence>
<gene>
    <name evidence="2" type="ORF">ACJ73_01388</name>
</gene>
<proteinExistence type="predicted"/>